<comment type="caution">
    <text evidence="1">The sequence shown here is derived from an EMBL/GenBank/DDBJ whole genome shotgun (WGS) entry which is preliminary data.</text>
</comment>
<gene>
    <name evidence="1" type="ORF">PL8927_330032</name>
</gene>
<dbReference type="Proteomes" id="UP000184550">
    <property type="component" value="Unassembled WGS sequence"/>
</dbReference>
<evidence type="ECO:0000313" key="1">
    <source>
        <dbReference type="EMBL" id="VXD14904.1"/>
    </source>
</evidence>
<sequence>MTVVKFTKPPLIEVAFAIELEEEQLSSVHVGLYWQEIRDRFPDATDQEPFLENSNFSGKMLPLRRTVFISSNSTKIIQIQENFFCYNWRYKSEDEYPHFEKIFDDFLYEWNYFNNWWLDTQKENLKLAKYELTYVNLINEELGWKHPNDHAKIFTFIGSHANSVLGSPDLHDVQLVFTLPNDNGELIVQVDQRISESDEDISNILFFRLTTKSFDANKDYVNWFNLAHEYTIQTFLNLTTETIQKEWGLQ</sequence>
<dbReference type="AlphaFoldDB" id="A0A7Z9BIW6"/>
<name>A0A7Z9BIW6_9CYAN</name>
<dbReference type="InterPro" id="IPR026349">
    <property type="entry name" value="CHP04255"/>
</dbReference>
<dbReference type="OrthoDB" id="128994at2"/>
<dbReference type="EMBL" id="CZCU02000106">
    <property type="protein sequence ID" value="VXD14904.1"/>
    <property type="molecule type" value="Genomic_DNA"/>
</dbReference>
<organism evidence="1 2">
    <name type="scientific">Planktothrix serta PCC 8927</name>
    <dbReference type="NCBI Taxonomy" id="671068"/>
    <lineage>
        <taxon>Bacteria</taxon>
        <taxon>Bacillati</taxon>
        <taxon>Cyanobacteriota</taxon>
        <taxon>Cyanophyceae</taxon>
        <taxon>Oscillatoriophycideae</taxon>
        <taxon>Oscillatoriales</taxon>
        <taxon>Microcoleaceae</taxon>
        <taxon>Planktothrix</taxon>
    </lineage>
</organism>
<evidence type="ECO:0000313" key="2">
    <source>
        <dbReference type="Proteomes" id="UP000184550"/>
    </source>
</evidence>
<proteinExistence type="predicted"/>
<protein>
    <recommendedName>
        <fullName evidence="3">TIGR04255 family protein</fullName>
    </recommendedName>
</protein>
<dbReference type="NCBIfam" id="TIGR04255">
    <property type="entry name" value="sporadTIGR04255"/>
    <property type="match status" value="1"/>
</dbReference>
<evidence type="ECO:0008006" key="3">
    <source>
        <dbReference type="Google" id="ProtNLM"/>
    </source>
</evidence>
<accession>A0A7Z9BIW6</accession>
<keyword evidence="2" id="KW-1185">Reference proteome</keyword>
<reference evidence="1" key="1">
    <citation type="submission" date="2019-10" db="EMBL/GenBank/DDBJ databases">
        <authorList>
            <consortium name="Genoscope - CEA"/>
            <person name="William W."/>
        </authorList>
    </citation>
    <scope>NUCLEOTIDE SEQUENCE [LARGE SCALE GENOMIC DNA]</scope>
    <source>
        <strain evidence="1">BBR_PRJEB10992</strain>
    </source>
</reference>
<dbReference type="RefSeq" id="WP_083619008.1">
    <property type="nucleotide sequence ID" value="NZ_LR734850.1"/>
</dbReference>